<dbReference type="Proteomes" id="UP001301769">
    <property type="component" value="Unassembled WGS sequence"/>
</dbReference>
<dbReference type="SUPFAM" id="SSF47336">
    <property type="entry name" value="ACP-like"/>
    <property type="match status" value="1"/>
</dbReference>
<proteinExistence type="predicted"/>
<feature type="compositionally biased region" description="Low complexity" evidence="1">
    <location>
        <begin position="356"/>
        <end position="367"/>
    </location>
</feature>
<sequence>MSNSILEIIYEYALNKFEQTSVKHAAGHPKFMTVVNTFVSEQKPVLMCLPAFPFKSANKAYKVFGILPDKAEEIALDRLNSMCRRITAIYPPGAQLTIISDGLVYNDLLCIPDRDVWAYGQALRAMAVEKGFTHIEFSRLRDLTEIPLPEKLEEIIYVANATNFRRHMLNKWGRDDINVDDEIANNPDTLMTYRGYSRFLQSDLQHVFPSSSPTPGSGGKMAPGARSIKAFKRDVRYLGKQMIMRGYAFAGACKQAFPNHLRLSIHMSTGEHKISMSLLDTKTGYTTPWHCSIAQLASGEWISAPLGDFKTNPRMEVVYENGRPSYFRERPEVLPETAATSVPASDGGLLSEPQLATASSSSTPSVVGADDSGSDPIGSSTTLSEASSAKSVTFEEPEVVVACDCKIKTEVVITTTEITPETEEEETETVPRVSTASNEYGRRLIPHILDDLAANEPDRVVYSVAKSADVSQGLLDVSAKAMAQAVDKAAWWLREQIGETSPPKMVGYIGPHDLRYILLTYACIKAGHEILFLSPKNSVEGALAVLKAGDCTFWAQPSEEPISYLMQTCLHQRPMAVLSVPTVDELLDAADVQHFPYNKTWEEASEETFCVLHTSGSTGLPKPMRWSHALIGTMDAVRLLPPAEGDMGLAPWTALFEAGDRIYSSFPMSHGAGTIMDIMVPSYFAMTCVLGPSGVIPNMDLTASLADHAKIDVWSMVPTLVDELGETPDVLARFKSAKFICASGGPTSPISAGKVNDVVRVLNLTGTTEGLFIGNLVVEREDWRWFAFHPYSGFEFRQVGDSNEYEHWVIRNQHGPLFQGIFHTFPDKTEVNLKDLYVKHPTKPDHWAFSGRSDDVVVLSNGYKISPLETEALLCLHPAIDGCLLVGTGQMQAGLLVELKDPATMIPVSKELLDSIWEVVQKANALSMHKDQLRKDYIMFAEADKPFVRTDKRTVKRKDTLRLYGDYIERFYKTADPELALSVAVDASSVDSITAAVLEVVTSIMVLPPGMTQVPKEADLFHLGLDSLRVFQVVRALQGAIPELQDLLAPRHLYANPTVSKFAAAVARLVQGAQTGSGDVEQEEKLAKMKELLDRYKTRSSLKMTGFDQMLPHLHIKMLLYLPLRDGISSEQAFEQLEGGLTRTLKLVPTLDYRVADTPKTAPGYKPGQVELVPPSPEMALTEGRRPRQLVYKDLSKLLPSLAEMRAANYAHPAVKEEHLCSAPFYPSLPTDVFLAQTNFVEGGCLLVMCFHHSIMDGNGVVAVLRAWAENCRFLQGDSTATCSWLDPESMNRSLMQAIFEAEGHAATRNPDGSNIKPTVWDHIPFAPPATVDADNGHPFTSTPLAPAFRQPPSPSDRHLDTTVFYISPQKLRQLESDVAADPAVSSLPTPPSISDTVQALFWRATVRARHAAHPKLFPSHEIKPDAVSVLEIAVDGRPYFSTLLPATYMGNLMLFNRLPLPLSALTKEISIAGVAQKIREVASLVNAELFHDAYALSQSDAVQDYSQLKYSFMRHENFDLALTNIMLFEIGEVLDFGGKVFGEGSKVPAEEVKAGAGGPVALRMLHGVQNSAHRLVIILPMRKDGGVEILLGTFEEEKEEMLKDEEWMRYASLM</sequence>
<dbReference type="Gene3D" id="1.10.1200.10">
    <property type="entry name" value="ACP-like"/>
    <property type="match status" value="1"/>
</dbReference>
<reference evidence="3" key="2">
    <citation type="submission" date="2023-05" db="EMBL/GenBank/DDBJ databases">
        <authorList>
            <consortium name="Lawrence Berkeley National Laboratory"/>
            <person name="Steindorff A."/>
            <person name="Hensen N."/>
            <person name="Bonometti L."/>
            <person name="Westerberg I."/>
            <person name="Brannstrom I.O."/>
            <person name="Guillou S."/>
            <person name="Cros-Aarteil S."/>
            <person name="Calhoun S."/>
            <person name="Haridas S."/>
            <person name="Kuo A."/>
            <person name="Mondo S."/>
            <person name="Pangilinan J."/>
            <person name="Riley R."/>
            <person name="Labutti K."/>
            <person name="Andreopoulos B."/>
            <person name="Lipzen A."/>
            <person name="Chen C."/>
            <person name="Yanf M."/>
            <person name="Daum C."/>
            <person name="Ng V."/>
            <person name="Clum A."/>
            <person name="Ohm R."/>
            <person name="Martin F."/>
            <person name="Silar P."/>
            <person name="Natvig D."/>
            <person name="Lalanne C."/>
            <person name="Gautier V."/>
            <person name="Ament-Velasquez S.L."/>
            <person name="Kruys A."/>
            <person name="Hutchinson M.I."/>
            <person name="Powell A.J."/>
            <person name="Barry K."/>
            <person name="Miller A.N."/>
            <person name="Grigoriev I.V."/>
            <person name="Debuchy R."/>
            <person name="Gladieux P."/>
            <person name="Thoren M.H."/>
            <person name="Johannesson H."/>
        </authorList>
    </citation>
    <scope>NUCLEOTIDE SEQUENCE</scope>
    <source>
        <strain evidence="3">PSN293</strain>
    </source>
</reference>
<comment type="caution">
    <text evidence="3">The sequence shown here is derived from an EMBL/GenBank/DDBJ whole genome shotgun (WGS) entry which is preliminary data.</text>
</comment>
<evidence type="ECO:0000256" key="1">
    <source>
        <dbReference type="SAM" id="MobiDB-lite"/>
    </source>
</evidence>
<dbReference type="PROSITE" id="PS50075">
    <property type="entry name" value="CARRIER"/>
    <property type="match status" value="1"/>
</dbReference>
<gene>
    <name evidence="3" type="ORF">QBC37DRAFT_441302</name>
</gene>
<dbReference type="InterPro" id="IPR023213">
    <property type="entry name" value="CAT-like_dom_sf"/>
</dbReference>
<dbReference type="InterPro" id="IPR009081">
    <property type="entry name" value="PP-bd_ACP"/>
</dbReference>
<dbReference type="PROSITE" id="PS00455">
    <property type="entry name" value="AMP_BINDING"/>
    <property type="match status" value="1"/>
</dbReference>
<dbReference type="Pfam" id="PF23562">
    <property type="entry name" value="AMP-binding_C_3"/>
    <property type="match status" value="1"/>
</dbReference>
<feature type="domain" description="Carrier" evidence="2">
    <location>
        <begin position="988"/>
        <end position="1070"/>
    </location>
</feature>
<evidence type="ECO:0000259" key="2">
    <source>
        <dbReference type="PROSITE" id="PS50075"/>
    </source>
</evidence>
<feature type="region of interest" description="Disordered" evidence="1">
    <location>
        <begin position="337"/>
        <end position="389"/>
    </location>
</feature>
<reference evidence="3" key="1">
    <citation type="journal article" date="2023" name="Mol. Phylogenet. Evol.">
        <title>Genome-scale phylogeny and comparative genomics of the fungal order Sordariales.</title>
        <authorList>
            <person name="Hensen N."/>
            <person name="Bonometti L."/>
            <person name="Westerberg I."/>
            <person name="Brannstrom I.O."/>
            <person name="Guillou S."/>
            <person name="Cros-Aarteil S."/>
            <person name="Calhoun S."/>
            <person name="Haridas S."/>
            <person name="Kuo A."/>
            <person name="Mondo S."/>
            <person name="Pangilinan J."/>
            <person name="Riley R."/>
            <person name="LaButti K."/>
            <person name="Andreopoulos B."/>
            <person name="Lipzen A."/>
            <person name="Chen C."/>
            <person name="Yan M."/>
            <person name="Daum C."/>
            <person name="Ng V."/>
            <person name="Clum A."/>
            <person name="Steindorff A."/>
            <person name="Ohm R.A."/>
            <person name="Martin F."/>
            <person name="Silar P."/>
            <person name="Natvig D.O."/>
            <person name="Lalanne C."/>
            <person name="Gautier V."/>
            <person name="Ament-Velasquez S.L."/>
            <person name="Kruys A."/>
            <person name="Hutchinson M.I."/>
            <person name="Powell A.J."/>
            <person name="Barry K."/>
            <person name="Miller A.N."/>
            <person name="Grigoriev I.V."/>
            <person name="Debuchy R."/>
            <person name="Gladieux P."/>
            <person name="Hiltunen Thoren M."/>
            <person name="Johannesson H."/>
        </authorList>
    </citation>
    <scope>NUCLEOTIDE SEQUENCE</scope>
    <source>
        <strain evidence="3">PSN293</strain>
    </source>
</reference>
<dbReference type="InterPro" id="IPR036736">
    <property type="entry name" value="ACP-like_sf"/>
</dbReference>
<dbReference type="InterPro" id="IPR020845">
    <property type="entry name" value="AMP-binding_CS"/>
</dbReference>
<dbReference type="InterPro" id="IPR042099">
    <property type="entry name" value="ANL_N_sf"/>
</dbReference>
<dbReference type="Pfam" id="PF05141">
    <property type="entry name" value="DIT1_PvcA"/>
    <property type="match status" value="1"/>
</dbReference>
<dbReference type="PANTHER" id="PTHR37285:SF5">
    <property type="entry name" value="SPORE WALL MATURATION PROTEIN DIT1"/>
    <property type="match status" value="1"/>
</dbReference>
<organism evidence="3 4">
    <name type="scientific">Rhypophila decipiens</name>
    <dbReference type="NCBI Taxonomy" id="261697"/>
    <lineage>
        <taxon>Eukaryota</taxon>
        <taxon>Fungi</taxon>
        <taxon>Dikarya</taxon>
        <taxon>Ascomycota</taxon>
        <taxon>Pezizomycotina</taxon>
        <taxon>Sordariomycetes</taxon>
        <taxon>Sordariomycetidae</taxon>
        <taxon>Sordariales</taxon>
        <taxon>Naviculisporaceae</taxon>
        <taxon>Rhypophila</taxon>
    </lineage>
</organism>
<evidence type="ECO:0000313" key="3">
    <source>
        <dbReference type="EMBL" id="KAK4212674.1"/>
    </source>
</evidence>
<dbReference type="EMBL" id="MU858123">
    <property type="protein sequence ID" value="KAK4212674.1"/>
    <property type="molecule type" value="Genomic_DNA"/>
</dbReference>
<evidence type="ECO:0000313" key="4">
    <source>
        <dbReference type="Proteomes" id="UP001301769"/>
    </source>
</evidence>
<dbReference type="InterPro" id="IPR007817">
    <property type="entry name" value="Isocyanide_synthase_DIT1"/>
</dbReference>
<dbReference type="Gene3D" id="3.40.50.12780">
    <property type="entry name" value="N-terminal domain of ligase-like"/>
    <property type="match status" value="1"/>
</dbReference>
<dbReference type="SUPFAM" id="SSF56801">
    <property type="entry name" value="Acetyl-CoA synthetase-like"/>
    <property type="match status" value="1"/>
</dbReference>
<name>A0AAN6Y4U7_9PEZI</name>
<keyword evidence="4" id="KW-1185">Reference proteome</keyword>
<dbReference type="Pfam" id="PF00501">
    <property type="entry name" value="AMP-binding"/>
    <property type="match status" value="1"/>
</dbReference>
<feature type="compositionally biased region" description="Polar residues" evidence="1">
    <location>
        <begin position="377"/>
        <end position="389"/>
    </location>
</feature>
<dbReference type="Gene3D" id="3.30.559.10">
    <property type="entry name" value="Chloramphenicol acetyltransferase-like domain"/>
    <property type="match status" value="2"/>
</dbReference>
<dbReference type="PANTHER" id="PTHR37285">
    <property type="entry name" value="SPORE WALL MATURATION PROTEIN DIT1"/>
    <property type="match status" value="1"/>
</dbReference>
<accession>A0AAN6Y4U7</accession>
<protein>
    <submittedName>
        <fullName evidence="3">Acetyl-CoA synthetase-like protein</fullName>
    </submittedName>
</protein>
<dbReference type="Pfam" id="PF02458">
    <property type="entry name" value="Transferase"/>
    <property type="match status" value="1"/>
</dbReference>
<dbReference type="InterPro" id="IPR000873">
    <property type="entry name" value="AMP-dep_synth/lig_dom"/>
</dbReference>